<protein>
    <submittedName>
        <fullName evidence="1">Uncharacterized protein</fullName>
    </submittedName>
</protein>
<name>A0A1C2DD36_9HYPH</name>
<dbReference type="EMBL" id="MDEO01000036">
    <property type="protein sequence ID" value="OCX12659.1"/>
    <property type="molecule type" value="Genomic_DNA"/>
</dbReference>
<evidence type="ECO:0000313" key="2">
    <source>
        <dbReference type="Proteomes" id="UP000094412"/>
    </source>
</evidence>
<comment type="caution">
    <text evidence="1">The sequence shown here is derived from an EMBL/GenBank/DDBJ whole genome shotgun (WGS) entry which is preliminary data.</text>
</comment>
<dbReference type="Proteomes" id="UP000094412">
    <property type="component" value="Unassembled WGS sequence"/>
</dbReference>
<proteinExistence type="predicted"/>
<organism evidence="1 2">
    <name type="scientific">Mesorhizobium hungaricum</name>
    <dbReference type="NCBI Taxonomy" id="1566387"/>
    <lineage>
        <taxon>Bacteria</taxon>
        <taxon>Pseudomonadati</taxon>
        <taxon>Pseudomonadota</taxon>
        <taxon>Alphaproteobacteria</taxon>
        <taxon>Hyphomicrobiales</taxon>
        <taxon>Phyllobacteriaceae</taxon>
        <taxon>Mesorhizobium</taxon>
    </lineage>
</organism>
<accession>A0A1C2DD36</accession>
<gene>
    <name evidence="1" type="ORF">QV13_23975</name>
</gene>
<keyword evidence="2" id="KW-1185">Reference proteome</keyword>
<dbReference type="RefSeq" id="WP_024922481.1">
    <property type="nucleotide sequence ID" value="NZ_MDEO01000036.1"/>
</dbReference>
<dbReference type="OrthoDB" id="8421861at2"/>
<dbReference type="AlphaFoldDB" id="A0A1C2DD36"/>
<dbReference type="STRING" id="1566387.QV13_23975"/>
<evidence type="ECO:0000313" key="1">
    <source>
        <dbReference type="EMBL" id="OCX12659.1"/>
    </source>
</evidence>
<sequence length="114" mass="13031">MKPIFRRRRHDDAVRYVTYVMWLVGYSQRSIAFALGMRTKQVAGIIENSEYRARSSMSDEDRTAKLSELEAIRLDDAGAKLDGGILDRIGFTARPLDRRQSRASLKRKVRGRAG</sequence>
<reference evidence="1 2" key="1">
    <citation type="submission" date="2016-08" db="EMBL/GenBank/DDBJ databases">
        <title>Whole genome sequence of Mesorhizobium sp. strain UASWS1009 isolated from industrial sewage.</title>
        <authorList>
            <person name="Crovadore J."/>
            <person name="Calmin G."/>
            <person name="Chablais R."/>
            <person name="Cochard B."/>
            <person name="Lefort F."/>
        </authorList>
    </citation>
    <scope>NUCLEOTIDE SEQUENCE [LARGE SCALE GENOMIC DNA]</scope>
    <source>
        <strain evidence="1 2">UASWS1009</strain>
    </source>
</reference>